<protein>
    <submittedName>
        <fullName evidence="1">Uncharacterized protein</fullName>
    </submittedName>
</protein>
<keyword evidence="2" id="KW-1185">Reference proteome</keyword>
<reference evidence="2" key="1">
    <citation type="submission" date="2018-03" db="EMBL/GenBank/DDBJ databases">
        <authorList>
            <person name="Keele B.F."/>
        </authorList>
    </citation>
    <scope>NUCLEOTIDE SEQUENCE [LARGE SCALE GENOMIC DNA]</scope>
</reference>
<gene>
    <name evidence="1" type="primary">65</name>
    <name evidence="1" type="ORF">PBI_SOUR_65</name>
</gene>
<dbReference type="RefSeq" id="YP_009625636.1">
    <property type="nucleotide sequence ID" value="NC_042132.1"/>
</dbReference>
<dbReference type="EMBL" id="MH153810">
    <property type="protein sequence ID" value="AWN04266.1"/>
    <property type="molecule type" value="Genomic_DNA"/>
</dbReference>
<accession>A0A2U8ULF1</accession>
<dbReference type="GeneID" id="40102530"/>
<evidence type="ECO:0000313" key="1">
    <source>
        <dbReference type="EMBL" id="AWN04266.1"/>
    </source>
</evidence>
<dbReference type="KEGG" id="vg:40102530"/>
<organism evidence="1 2">
    <name type="scientific">Gordonia phage Sour</name>
    <dbReference type="NCBI Taxonomy" id="2182349"/>
    <lineage>
        <taxon>Viruses</taxon>
        <taxon>Duplodnaviria</taxon>
        <taxon>Heunggongvirae</taxon>
        <taxon>Uroviricota</taxon>
        <taxon>Caudoviricetes</taxon>
        <taxon>Sourvirus</taxon>
        <taxon>Sourvirus sour</taxon>
    </lineage>
</organism>
<dbReference type="Proteomes" id="UP000246591">
    <property type="component" value="Segment"/>
</dbReference>
<evidence type="ECO:0000313" key="2">
    <source>
        <dbReference type="Proteomes" id="UP000246591"/>
    </source>
</evidence>
<name>A0A2U8ULF1_9CAUD</name>
<proteinExistence type="predicted"/>
<sequence>MSERRPMTPTTTPAREAQLAEPMEHRMRLVEHHSITVGTFDARIIGEASEEWMRDVAAPAVALARRWADEQGIDIEPHITERREGGSDDAVISVTWDVVVGSGRIRHDPDRFIDGGSRFLWSARWRHWLNRFMGNHVCSEIAQETRAERCPACEAHVDSLTHQTDCPSRPRCGSTIHNAFGLHRCDHAQGHPGGHRSARGQHWS</sequence>